<dbReference type="FunFam" id="3.30.860.10:FF:000002">
    <property type="entry name" value="40S ribosomal protein S15"/>
    <property type="match status" value="1"/>
</dbReference>
<name>F3KIT7_9ARCH</name>
<dbReference type="SUPFAM" id="SSF54570">
    <property type="entry name" value="Ribosomal protein S19"/>
    <property type="match status" value="1"/>
</dbReference>
<dbReference type="NCBIfam" id="NF003121">
    <property type="entry name" value="PRK04038.1"/>
    <property type="match status" value="1"/>
</dbReference>
<dbReference type="Gene3D" id="3.30.860.10">
    <property type="entry name" value="30s Ribosomal Protein S19, Chain A"/>
    <property type="match status" value="1"/>
</dbReference>
<dbReference type="GO" id="GO:0003735">
    <property type="term" value="F:structural constituent of ribosome"/>
    <property type="evidence" value="ECO:0007669"/>
    <property type="project" value="UniProtKB-UniRule"/>
</dbReference>
<dbReference type="HOGENOM" id="CLU_097347_1_0_2"/>
<evidence type="ECO:0000256" key="2">
    <source>
        <dbReference type="ARBA" id="ARBA00007345"/>
    </source>
</evidence>
<dbReference type="PRINTS" id="PR00975">
    <property type="entry name" value="RIBOSOMALS19"/>
</dbReference>
<accession>F3KIT7</accession>
<dbReference type="EMBL" id="AEGP01000025">
    <property type="protein sequence ID" value="EGG42694.1"/>
    <property type="molecule type" value="Genomic_DNA"/>
</dbReference>
<evidence type="ECO:0000256" key="3">
    <source>
        <dbReference type="ARBA" id="ARBA00022980"/>
    </source>
</evidence>
<dbReference type="PANTHER" id="PTHR11880:SF2">
    <property type="entry name" value="SMALL RIBOSOMAL SUBUNIT PROTEIN US19"/>
    <property type="match status" value="1"/>
</dbReference>
<dbReference type="Proteomes" id="UP000004348">
    <property type="component" value="Chromosome"/>
</dbReference>
<dbReference type="PROSITE" id="PS00323">
    <property type="entry name" value="RIBOSOMAL_S19"/>
    <property type="match status" value="1"/>
</dbReference>
<keyword evidence="6" id="KW-0694">RNA-binding</keyword>
<comment type="similarity">
    <text evidence="2 6 7">Belongs to the universal ribosomal protein uS19 family.</text>
</comment>
<reference evidence="8" key="1">
    <citation type="journal article" date="2011" name="PLoS ONE">
        <title>Genome of a low-salinity ammonia-oxidizing archaeon determined by single-cell and metagenomic analysis.</title>
        <authorList>
            <person name="Blainey P.C."/>
            <person name="Mosier A.C."/>
            <person name="Potanina A."/>
            <person name="Francis C.A."/>
            <person name="Quake S.R."/>
        </authorList>
    </citation>
    <scope>NUCLEOTIDE SEQUENCE [LARGE SCALE GENOMIC DNA]</scope>
    <source>
        <strain evidence="8">SFB1</strain>
    </source>
</reference>
<dbReference type="HAMAP" id="MF_00531">
    <property type="entry name" value="Ribosomal_uS19"/>
    <property type="match status" value="1"/>
</dbReference>
<evidence type="ECO:0000256" key="5">
    <source>
        <dbReference type="ARBA" id="ARBA00035163"/>
    </source>
</evidence>
<dbReference type="InterPro" id="IPR023575">
    <property type="entry name" value="Ribosomal_uS19_SF"/>
</dbReference>
<evidence type="ECO:0000313" key="8">
    <source>
        <dbReference type="EMBL" id="EGG42694.1"/>
    </source>
</evidence>
<dbReference type="NCBIfam" id="TIGR01025">
    <property type="entry name" value="uS19_arch"/>
    <property type="match status" value="1"/>
</dbReference>
<dbReference type="GO" id="GO:0006412">
    <property type="term" value="P:translation"/>
    <property type="evidence" value="ECO:0007669"/>
    <property type="project" value="UniProtKB-UniRule"/>
</dbReference>
<keyword evidence="6" id="KW-0699">rRNA-binding</keyword>
<dbReference type="PATRIC" id="fig|886738.10.peg.465"/>
<evidence type="ECO:0000256" key="6">
    <source>
        <dbReference type="HAMAP-Rule" id="MF_00531"/>
    </source>
</evidence>
<dbReference type="InterPro" id="IPR020934">
    <property type="entry name" value="Ribosomal_uS19_CS"/>
</dbReference>
<keyword evidence="4 6" id="KW-0687">Ribonucleoprotein</keyword>
<dbReference type="GO" id="GO:0019843">
    <property type="term" value="F:rRNA binding"/>
    <property type="evidence" value="ECO:0007669"/>
    <property type="project" value="UniProtKB-UniRule"/>
</dbReference>
<dbReference type="PANTHER" id="PTHR11880">
    <property type="entry name" value="RIBOSOMAL PROTEIN S19P FAMILY MEMBER"/>
    <property type="match status" value="1"/>
</dbReference>
<dbReference type="PIRSF" id="PIRSF002144">
    <property type="entry name" value="Ribosomal_S19"/>
    <property type="match status" value="1"/>
</dbReference>
<proteinExistence type="inferred from homology"/>
<organism evidence="8">
    <name type="scientific">Candidatus Nitrosarchaeum limnium SFB1</name>
    <dbReference type="NCBI Taxonomy" id="886738"/>
    <lineage>
        <taxon>Archaea</taxon>
        <taxon>Nitrososphaerota</taxon>
        <taxon>Nitrososphaeria</taxon>
        <taxon>Nitrosopumilales</taxon>
        <taxon>Nitrosopumilaceae</taxon>
        <taxon>Nitrosarchaeum</taxon>
    </lineage>
</organism>
<sequence>MVKEFLYRGLPKEELDNMSLEKLFQIFNSRQRRSLTRGITDDKRKLIEEIKSAKAGKLKNPIKTHLRDLIILPYMVGVTVNIFSGKEFTPVLLKSEMIGHYLGEYVITNKRVSHGAPGVGASRSSLYVPLK</sequence>
<gene>
    <name evidence="6" type="primary">rps19p</name>
    <name evidence="8" type="ORF">Nlim_0407</name>
</gene>
<evidence type="ECO:0000256" key="1">
    <source>
        <dbReference type="ARBA" id="ARBA00003239"/>
    </source>
</evidence>
<evidence type="ECO:0000256" key="7">
    <source>
        <dbReference type="RuleBase" id="RU003485"/>
    </source>
</evidence>
<dbReference type="GO" id="GO:0000028">
    <property type="term" value="P:ribosomal small subunit assembly"/>
    <property type="evidence" value="ECO:0007669"/>
    <property type="project" value="TreeGrafter"/>
</dbReference>
<evidence type="ECO:0000256" key="4">
    <source>
        <dbReference type="ARBA" id="ARBA00023274"/>
    </source>
</evidence>
<protein>
    <recommendedName>
        <fullName evidence="5 6">Small ribosomal subunit protein uS19</fullName>
    </recommendedName>
</protein>
<dbReference type="Pfam" id="PF00203">
    <property type="entry name" value="Ribosomal_S19"/>
    <property type="match status" value="1"/>
</dbReference>
<dbReference type="AlphaFoldDB" id="F3KIT7"/>
<comment type="function">
    <text evidence="1 6">Protein S19 forms a complex with S13 that binds strongly to the 16S ribosomal RNA.</text>
</comment>
<keyword evidence="3 6" id="KW-0689">Ribosomal protein</keyword>
<comment type="caution">
    <text evidence="8">The sequence shown here is derived from an EMBL/GenBank/DDBJ whole genome shotgun (WGS) entry which is preliminary data.</text>
</comment>
<dbReference type="InterPro" id="IPR002222">
    <property type="entry name" value="Ribosomal_uS19"/>
</dbReference>
<dbReference type="STRING" id="886738.Nlim_0407"/>
<dbReference type="GO" id="GO:0022627">
    <property type="term" value="C:cytosolic small ribosomal subunit"/>
    <property type="evidence" value="ECO:0007669"/>
    <property type="project" value="UniProtKB-UniRule"/>
</dbReference>
<dbReference type="InterPro" id="IPR005713">
    <property type="entry name" value="Ribosomal_uS19_euk/arc"/>
</dbReference>